<name>A0ABV4AN41_9GAMM</name>
<evidence type="ECO:0000259" key="8">
    <source>
        <dbReference type="Pfam" id="PF10411"/>
    </source>
</evidence>
<dbReference type="PROSITE" id="PS00194">
    <property type="entry name" value="THIOREDOXIN_1"/>
    <property type="match status" value="1"/>
</dbReference>
<protein>
    <recommendedName>
        <fullName evidence="7">Thiol:disulfide interchange protein</fullName>
    </recommendedName>
</protein>
<dbReference type="InterPro" id="IPR051470">
    <property type="entry name" value="Thiol:disulfide_interchange"/>
</dbReference>
<organism evidence="10 11">
    <name type="scientific">Rhodanobacter humi</name>
    <dbReference type="NCBI Taxonomy" id="1888173"/>
    <lineage>
        <taxon>Bacteria</taxon>
        <taxon>Pseudomonadati</taxon>
        <taxon>Pseudomonadota</taxon>
        <taxon>Gammaproteobacteria</taxon>
        <taxon>Lysobacterales</taxon>
        <taxon>Rhodanobacteraceae</taxon>
        <taxon>Rhodanobacter</taxon>
    </lineage>
</organism>
<dbReference type="InterPro" id="IPR009094">
    <property type="entry name" value="DiS-bond_isomerase_DsbC/G_N_sf"/>
</dbReference>
<evidence type="ECO:0000256" key="4">
    <source>
        <dbReference type="ARBA" id="ARBA00022764"/>
    </source>
</evidence>
<dbReference type="InterPro" id="IPR033954">
    <property type="entry name" value="DiS-bond_Isoase_DsbC/G"/>
</dbReference>
<dbReference type="EMBL" id="JBGBPY010000001">
    <property type="protein sequence ID" value="MEY2181722.1"/>
    <property type="molecule type" value="Genomic_DNA"/>
</dbReference>
<evidence type="ECO:0000256" key="1">
    <source>
        <dbReference type="ARBA" id="ARBA00004418"/>
    </source>
</evidence>
<proteinExistence type="inferred from homology"/>
<dbReference type="SUPFAM" id="SSF54423">
    <property type="entry name" value="DsbC/DsbG N-terminal domain-like"/>
    <property type="match status" value="1"/>
</dbReference>
<dbReference type="InterPro" id="IPR012336">
    <property type="entry name" value="Thioredoxin-like_fold"/>
</dbReference>
<dbReference type="SUPFAM" id="SSF52833">
    <property type="entry name" value="Thioredoxin-like"/>
    <property type="match status" value="1"/>
</dbReference>
<gene>
    <name evidence="10" type="ORF">AB7878_04780</name>
</gene>
<evidence type="ECO:0000256" key="2">
    <source>
        <dbReference type="ARBA" id="ARBA00009813"/>
    </source>
</evidence>
<evidence type="ECO:0000256" key="7">
    <source>
        <dbReference type="RuleBase" id="RU364038"/>
    </source>
</evidence>
<dbReference type="Gene3D" id="3.10.450.70">
    <property type="entry name" value="Disulphide bond isomerase, DsbC/G, N-terminal"/>
    <property type="match status" value="1"/>
</dbReference>
<comment type="function">
    <text evidence="7">Required for disulfide bond formation in some periplasmic proteins. Acts by transferring its disulfide bond to other proteins and is reduced in the process.</text>
</comment>
<comment type="subcellular location">
    <subcellularLocation>
        <location evidence="1 7">Periplasm</location>
    </subcellularLocation>
</comment>
<dbReference type="PANTHER" id="PTHR35272">
    <property type="entry name" value="THIOL:DISULFIDE INTERCHANGE PROTEIN DSBC-RELATED"/>
    <property type="match status" value="1"/>
</dbReference>
<evidence type="ECO:0000259" key="9">
    <source>
        <dbReference type="Pfam" id="PF13098"/>
    </source>
</evidence>
<keyword evidence="6 7" id="KW-0676">Redox-active center</keyword>
<keyword evidence="4 7" id="KW-0574">Periplasm</keyword>
<evidence type="ECO:0000256" key="6">
    <source>
        <dbReference type="ARBA" id="ARBA00023284"/>
    </source>
</evidence>
<evidence type="ECO:0000313" key="11">
    <source>
        <dbReference type="Proteomes" id="UP001562159"/>
    </source>
</evidence>
<keyword evidence="5" id="KW-1015">Disulfide bond</keyword>
<keyword evidence="11" id="KW-1185">Reference proteome</keyword>
<comment type="similarity">
    <text evidence="2 7">Belongs to the thioredoxin family. DsbC subfamily.</text>
</comment>
<dbReference type="PROSITE" id="PS51257">
    <property type="entry name" value="PROKAR_LIPOPROTEIN"/>
    <property type="match status" value="1"/>
</dbReference>
<dbReference type="Gene3D" id="3.40.30.10">
    <property type="entry name" value="Glutaredoxin"/>
    <property type="match status" value="1"/>
</dbReference>
<feature type="signal peptide" evidence="7">
    <location>
        <begin position="1"/>
        <end position="20"/>
    </location>
</feature>
<dbReference type="InterPro" id="IPR017937">
    <property type="entry name" value="Thioredoxin_CS"/>
</dbReference>
<dbReference type="PANTHER" id="PTHR35272:SF3">
    <property type="entry name" value="THIOL:DISULFIDE INTERCHANGE PROTEIN DSBC"/>
    <property type="match status" value="1"/>
</dbReference>
<dbReference type="Proteomes" id="UP001562159">
    <property type="component" value="Unassembled WGS sequence"/>
</dbReference>
<evidence type="ECO:0000256" key="3">
    <source>
        <dbReference type="ARBA" id="ARBA00022729"/>
    </source>
</evidence>
<dbReference type="CDD" id="cd03020">
    <property type="entry name" value="DsbA_DsbC_DsbG"/>
    <property type="match status" value="1"/>
</dbReference>
<feature type="chain" id="PRO_5044950699" description="Thiol:disulfide interchange protein" evidence="7">
    <location>
        <begin position="21"/>
        <end position="268"/>
    </location>
</feature>
<keyword evidence="3 7" id="KW-0732">Signal</keyword>
<dbReference type="InterPro" id="IPR036249">
    <property type="entry name" value="Thioredoxin-like_sf"/>
</dbReference>
<dbReference type="Pfam" id="PF10411">
    <property type="entry name" value="DsbC_N"/>
    <property type="match status" value="1"/>
</dbReference>
<comment type="caution">
    <text evidence="10">The sequence shown here is derived from an EMBL/GenBank/DDBJ whole genome shotgun (WGS) entry which is preliminary data.</text>
</comment>
<evidence type="ECO:0000313" key="10">
    <source>
        <dbReference type="EMBL" id="MEY2181722.1"/>
    </source>
</evidence>
<evidence type="ECO:0000256" key="5">
    <source>
        <dbReference type="ARBA" id="ARBA00023157"/>
    </source>
</evidence>
<dbReference type="Pfam" id="PF13098">
    <property type="entry name" value="Thioredoxin_2"/>
    <property type="match status" value="1"/>
</dbReference>
<reference evidence="10 11" key="1">
    <citation type="submission" date="2024-07" db="EMBL/GenBank/DDBJ databases">
        <title>Molecular mechanisms and environmental adaptations of flagellar loss and biofilm growth of Rhodanobacter under environmental stress.</title>
        <authorList>
            <person name="Chen M."/>
        </authorList>
    </citation>
    <scope>NUCLEOTIDE SEQUENCE [LARGE SCALE GENOMIC DNA]</scope>
    <source>
        <strain evidence="10 11">RS22</strain>
    </source>
</reference>
<sequence>MLKKLLLAVCVSGIALTACAADNTATAVPATDAPAPGPMLGDGVDAAALKLVQQSLAKLAPGVQVAVVNRAPLPGFYQVIASGQLVYVSTDGKYLLNGDLVDLGAKKSLNDAAWAAYRKAELAKVPSSARIEYAPANPKYRVTVFTDVTCPYCKVLHEHIAELNKEGIAVDYLAWPREGVTNPLGHPTATYKTMVSAWCAADRKAALTEAFAGHEPKAASCSNPVRAQFELGEKLGVSGTPAIFTPSGRMVGGYLTPAQLLQVLQKEG</sequence>
<feature type="domain" description="Disulphide bond isomerase DsbC/G N-terminal" evidence="8">
    <location>
        <begin position="46"/>
        <end position="109"/>
    </location>
</feature>
<accession>A0ABV4AN41</accession>
<dbReference type="InterPro" id="IPR018950">
    <property type="entry name" value="DiS-bond_isomerase_DsbC/G_N"/>
</dbReference>
<feature type="domain" description="Thioredoxin-like fold" evidence="9">
    <location>
        <begin position="137"/>
        <end position="264"/>
    </location>
</feature>